<protein>
    <submittedName>
        <fullName evidence="2">VCBS repeat-containing protein</fullName>
    </submittedName>
</protein>
<keyword evidence="3" id="KW-1185">Reference proteome</keyword>
<dbReference type="Gene3D" id="2.130.10.130">
    <property type="entry name" value="Integrin alpha, N-terminal"/>
    <property type="match status" value="1"/>
</dbReference>
<sequence>MGSMGADLGDLDNDMLPDLIVTEMLPATEERKKTKTLFESWDKQQLAVKEGYFNQYARNALQRNLGNGSFLEVSRQASVSGTEWSWGALIFDMDNDGFKDIFVSNGIFKDLLDRDYLAYDANEEKIRNRIAQQEKNVITTLIDAMPSQAVPNAVFHNKGNFNFENTAKNWGLGTPSFSNGSAFGDLDNDGDLDLVVNNVNMPSFIYENTTDTLKNRSIRDRPYG</sequence>
<organism evidence="2 3">
    <name type="scientific">Maribacter litopenaei</name>
    <dbReference type="NCBI Taxonomy" id="2976127"/>
    <lineage>
        <taxon>Bacteria</taxon>
        <taxon>Pseudomonadati</taxon>
        <taxon>Bacteroidota</taxon>
        <taxon>Flavobacteriia</taxon>
        <taxon>Flavobacteriales</taxon>
        <taxon>Flavobacteriaceae</taxon>
        <taxon>Maribacter</taxon>
    </lineage>
</organism>
<proteinExistence type="predicted"/>
<dbReference type="SUPFAM" id="SSF69318">
    <property type="entry name" value="Integrin alpha N-terminal domain"/>
    <property type="match status" value="1"/>
</dbReference>
<keyword evidence="1" id="KW-0732">Signal</keyword>
<gene>
    <name evidence="2" type="ORF">NYZ99_17490</name>
</gene>
<dbReference type="RefSeq" id="WP_260572495.1">
    <property type="nucleotide sequence ID" value="NZ_CP104205.1"/>
</dbReference>
<name>A0ABY5Y6H8_9FLAO</name>
<dbReference type="Proteomes" id="UP001059209">
    <property type="component" value="Chromosome"/>
</dbReference>
<dbReference type="InterPro" id="IPR028994">
    <property type="entry name" value="Integrin_alpha_N"/>
</dbReference>
<reference evidence="2" key="1">
    <citation type="submission" date="2022-09" db="EMBL/GenBank/DDBJ databases">
        <title>Maribacter litopenaei sp. nov., isolated from the intestinal tract of the Pacific White Shrimp, Litopenaeus vannamei.</title>
        <authorList>
            <person name="Kim S.Y."/>
            <person name="Hwang C.Y."/>
        </authorList>
    </citation>
    <scope>NUCLEOTIDE SEQUENCE</scope>
    <source>
        <strain evidence="2">HL-LV01</strain>
    </source>
</reference>
<evidence type="ECO:0000313" key="2">
    <source>
        <dbReference type="EMBL" id="UWX54637.1"/>
    </source>
</evidence>
<dbReference type="EMBL" id="CP104205">
    <property type="protein sequence ID" value="UWX54637.1"/>
    <property type="molecule type" value="Genomic_DNA"/>
</dbReference>
<dbReference type="Pfam" id="PF13517">
    <property type="entry name" value="FG-GAP_3"/>
    <property type="match status" value="2"/>
</dbReference>
<evidence type="ECO:0000256" key="1">
    <source>
        <dbReference type="ARBA" id="ARBA00022729"/>
    </source>
</evidence>
<accession>A0ABY5Y6H8</accession>
<evidence type="ECO:0000313" key="3">
    <source>
        <dbReference type="Proteomes" id="UP001059209"/>
    </source>
</evidence>
<dbReference type="InterPro" id="IPR013517">
    <property type="entry name" value="FG-GAP"/>
</dbReference>